<protein>
    <submittedName>
        <fullName evidence="3">Phage head morphogenesis domain</fullName>
    </submittedName>
</protein>
<evidence type="ECO:0000313" key="3">
    <source>
        <dbReference type="EMBL" id="CAB4169740.1"/>
    </source>
</evidence>
<reference evidence="3" key="1">
    <citation type="submission" date="2020-05" db="EMBL/GenBank/DDBJ databases">
        <authorList>
            <person name="Chiriac C."/>
            <person name="Salcher M."/>
            <person name="Ghai R."/>
            <person name="Kavagutti S V."/>
        </authorList>
    </citation>
    <scope>NUCLEOTIDE SEQUENCE</scope>
</reference>
<evidence type="ECO:0000259" key="2">
    <source>
        <dbReference type="Pfam" id="PF04233"/>
    </source>
</evidence>
<accession>A0A6J5PCV2</accession>
<feature type="compositionally biased region" description="Basic and acidic residues" evidence="1">
    <location>
        <begin position="454"/>
        <end position="463"/>
    </location>
</feature>
<dbReference type="Pfam" id="PF04233">
    <property type="entry name" value="Phage_Mu_F"/>
    <property type="match status" value="1"/>
</dbReference>
<dbReference type="EMBL" id="LR797363">
    <property type="protein sequence ID" value="CAB4210307.1"/>
    <property type="molecule type" value="Genomic_DNA"/>
</dbReference>
<evidence type="ECO:0000313" key="5">
    <source>
        <dbReference type="EMBL" id="CAB4210307.1"/>
    </source>
</evidence>
<gene>
    <name evidence="4" type="ORF">UFOVP1318_39</name>
    <name evidence="5" type="ORF">UFOVP1430_5</name>
    <name evidence="3" type="ORF">UFOVP903_7</name>
</gene>
<name>A0A6J5PCV2_9CAUD</name>
<dbReference type="InterPro" id="IPR009279">
    <property type="entry name" value="Portal_Mu"/>
</dbReference>
<sequence length="817" mass="92059">MADIEPIEKSAAPKAATGINELADLYTNFNENTLFKSPLVEDSYRPPYPVDALWQKTGDFSIYEKMGFDDQVSVCLQLKKDLVLGESGHFVPGDEGQDEMIDDLEHAFFEDYEGEFNEDLEQILTGYEFGFSITEKIFKQREGGMLGLKYLRTRHPNSWRLHQDDKGAVSKFEQVTVKGNLDVNPKSIVHYVNNPRFQNPYGTSDLRAAYNAYFAKTECVKYLAIFLEKAASPVPVGRFDKNAPQSAVDKLFEILKRFQTKTAIVIPKDIEVEFLEAKNTGEAYIKAIHLFNMFIGRALFIPDLVGFTGAETGGGSLALGKEQMNLFFMHIYRRRNALEAIINRQFVLPMVQYNHGLVPKYPKFRFKPLDDMKAVELAKIWLEAVKGKTWEANPDEINHFRKLVKFPEGDVNMPTPQPNPLTGLMPGEEGEDNGEAESSAKGNKDAEESDSRDDEGSKEEASGKPKPKVSNFAKAYNYPEGDYHKKVDFKAIETKLNDYDASVSSETRPVVKKIIRDLIDQIAGKKILQTGNADRIDSLVLKNKKELKQILKASFVQIYKDAKVQAANEINKSGFTVQTDFAKKAVSGQKFLDLIEKETFDFVGDYEYGILKRVRAELISAIKDGKALASIEDILDRDLNKMSKVQIERYARTKHTEVLNTARVEFFQDTGVIAGYQYSAVLDDTTTDICGALHGKKFTAGDEPIPPLHFNCRSLLVPITKFEEFKPTESIKGQAPDAFIEENKGEGFSKFRKQDAITDPGVDMELKVIDELNDVYVYSKNGNEFCEVALTYSDETKTTIVKTKTKRLDEAPIETGI</sequence>
<evidence type="ECO:0000313" key="4">
    <source>
        <dbReference type="EMBL" id="CAB4197837.1"/>
    </source>
</evidence>
<dbReference type="EMBL" id="LR796854">
    <property type="protein sequence ID" value="CAB4169740.1"/>
    <property type="molecule type" value="Genomic_DNA"/>
</dbReference>
<dbReference type="Pfam" id="PF06074">
    <property type="entry name" value="Portal_Mu"/>
    <property type="match status" value="1"/>
</dbReference>
<organism evidence="3">
    <name type="scientific">uncultured Caudovirales phage</name>
    <dbReference type="NCBI Taxonomy" id="2100421"/>
    <lineage>
        <taxon>Viruses</taxon>
        <taxon>Duplodnaviria</taxon>
        <taxon>Heunggongvirae</taxon>
        <taxon>Uroviricota</taxon>
        <taxon>Caudoviricetes</taxon>
        <taxon>Peduoviridae</taxon>
        <taxon>Maltschvirus</taxon>
        <taxon>Maltschvirus maltsch</taxon>
    </lineage>
</organism>
<proteinExistence type="predicted"/>
<dbReference type="EMBL" id="LR797267">
    <property type="protein sequence ID" value="CAB4197837.1"/>
    <property type="molecule type" value="Genomic_DNA"/>
</dbReference>
<evidence type="ECO:0000256" key="1">
    <source>
        <dbReference type="SAM" id="MobiDB-lite"/>
    </source>
</evidence>
<feature type="region of interest" description="Disordered" evidence="1">
    <location>
        <begin position="408"/>
        <end position="472"/>
    </location>
</feature>
<dbReference type="NCBIfam" id="TIGR01641">
    <property type="entry name" value="phageSPP1_gp7"/>
    <property type="match status" value="1"/>
</dbReference>
<dbReference type="InterPro" id="IPR006528">
    <property type="entry name" value="Phage_head_morphogenesis_dom"/>
</dbReference>
<feature type="domain" description="Phage head morphogenesis" evidence="2">
    <location>
        <begin position="613"/>
        <end position="714"/>
    </location>
</feature>